<dbReference type="GO" id="GO:0005615">
    <property type="term" value="C:extracellular space"/>
    <property type="evidence" value="ECO:0007669"/>
    <property type="project" value="TreeGrafter"/>
</dbReference>
<proteinExistence type="predicted"/>
<dbReference type="InterPro" id="IPR010562">
    <property type="entry name" value="Haemolymph_juvenile_hormone-bd"/>
</dbReference>
<accession>A0A8S4S9J8</accession>
<feature type="chain" id="PRO_5035846931" evidence="1">
    <location>
        <begin position="17"/>
        <end position="235"/>
    </location>
</feature>
<evidence type="ECO:0000256" key="1">
    <source>
        <dbReference type="SAM" id="SignalP"/>
    </source>
</evidence>
<organism evidence="2 3">
    <name type="scientific">Pararge aegeria aegeria</name>
    <dbReference type="NCBI Taxonomy" id="348720"/>
    <lineage>
        <taxon>Eukaryota</taxon>
        <taxon>Metazoa</taxon>
        <taxon>Ecdysozoa</taxon>
        <taxon>Arthropoda</taxon>
        <taxon>Hexapoda</taxon>
        <taxon>Insecta</taxon>
        <taxon>Pterygota</taxon>
        <taxon>Neoptera</taxon>
        <taxon>Endopterygota</taxon>
        <taxon>Lepidoptera</taxon>
        <taxon>Glossata</taxon>
        <taxon>Ditrysia</taxon>
        <taxon>Papilionoidea</taxon>
        <taxon>Nymphalidae</taxon>
        <taxon>Satyrinae</taxon>
        <taxon>Satyrini</taxon>
        <taxon>Parargina</taxon>
        <taxon>Pararge</taxon>
    </lineage>
</organism>
<protein>
    <submittedName>
        <fullName evidence="2">Jg2020 protein</fullName>
    </submittedName>
</protein>
<comment type="caution">
    <text evidence="2">The sequence shown here is derived from an EMBL/GenBank/DDBJ whole genome shotgun (WGS) entry which is preliminary data.</text>
</comment>
<gene>
    <name evidence="2" type="primary">jg2020</name>
    <name evidence="2" type="ORF">PAEG_LOCUS22421</name>
</gene>
<evidence type="ECO:0000313" key="2">
    <source>
        <dbReference type="EMBL" id="CAH2252418.1"/>
    </source>
</evidence>
<sequence>MLKIISFLSLVLGCYSSSAPFITPCKPGDSACLIASANSAIAAFADGVPALGIKPIDPLQIPLIKSDHAGLKLVFRDSTLTGLKNCNVESVKHDAAKQKQSITLKCSAVLTGKYTLDGKLLILPVQGNGPFSIEIRDVVIKAIMDLATVTGKDGLPHWHIAKWRHSYKVLTGAKFDFQKLFNGNKALSEPVIEFANNQWRDVMAEVAPPVVEAMVSELIAQVENMYAAVPASELA</sequence>
<dbReference type="Pfam" id="PF06585">
    <property type="entry name" value="JHBP"/>
    <property type="match status" value="1"/>
</dbReference>
<dbReference type="OrthoDB" id="8186595at2759"/>
<keyword evidence="1" id="KW-0732">Signal</keyword>
<dbReference type="InterPro" id="IPR038606">
    <property type="entry name" value="To_sf"/>
</dbReference>
<dbReference type="PANTHER" id="PTHR11008">
    <property type="entry name" value="PROTEIN TAKEOUT-LIKE PROTEIN"/>
    <property type="match status" value="1"/>
</dbReference>
<dbReference type="Gene3D" id="3.15.10.30">
    <property type="entry name" value="Haemolymph juvenile hormone binding protein"/>
    <property type="match status" value="1"/>
</dbReference>
<feature type="signal peptide" evidence="1">
    <location>
        <begin position="1"/>
        <end position="16"/>
    </location>
</feature>
<dbReference type="AlphaFoldDB" id="A0A8S4S9J8"/>
<keyword evidence="3" id="KW-1185">Reference proteome</keyword>
<name>A0A8S4S9J8_9NEOP</name>
<reference evidence="2" key="1">
    <citation type="submission" date="2022-03" db="EMBL/GenBank/DDBJ databases">
        <authorList>
            <person name="Lindestad O."/>
        </authorList>
    </citation>
    <scope>NUCLEOTIDE SEQUENCE</scope>
</reference>
<evidence type="ECO:0000313" key="3">
    <source>
        <dbReference type="Proteomes" id="UP000838756"/>
    </source>
</evidence>
<dbReference type="PANTHER" id="PTHR11008:SF32">
    <property type="entry name" value="CIRCADIAN CLOCK-CONTROLLED PROTEIN DAYWAKE-RELATED"/>
    <property type="match status" value="1"/>
</dbReference>
<dbReference type="Proteomes" id="UP000838756">
    <property type="component" value="Unassembled WGS sequence"/>
</dbReference>
<dbReference type="EMBL" id="CAKXAJ010026033">
    <property type="protein sequence ID" value="CAH2252418.1"/>
    <property type="molecule type" value="Genomic_DNA"/>
</dbReference>
<dbReference type="SMART" id="SM00700">
    <property type="entry name" value="JHBP"/>
    <property type="match status" value="1"/>
</dbReference>